<dbReference type="InterPro" id="IPR036691">
    <property type="entry name" value="Endo/exonu/phosph_ase_sf"/>
</dbReference>
<dbReference type="PANTHER" id="PTHR31635">
    <property type="entry name" value="REVERSE TRANSCRIPTASE DOMAIN-CONTAINING PROTEIN-RELATED"/>
    <property type="match status" value="1"/>
</dbReference>
<dbReference type="Pfam" id="PF14111">
    <property type="entry name" value="DUF4283"/>
    <property type="match status" value="1"/>
</dbReference>
<feature type="compositionally biased region" description="Polar residues" evidence="1">
    <location>
        <begin position="409"/>
        <end position="433"/>
    </location>
</feature>
<organism evidence="3 4">
    <name type="scientific">Raphanus sativus</name>
    <name type="common">Radish</name>
    <name type="synonym">Raphanus raphanistrum var. sativus</name>
    <dbReference type="NCBI Taxonomy" id="3726"/>
    <lineage>
        <taxon>Eukaryota</taxon>
        <taxon>Viridiplantae</taxon>
        <taxon>Streptophyta</taxon>
        <taxon>Embryophyta</taxon>
        <taxon>Tracheophyta</taxon>
        <taxon>Spermatophyta</taxon>
        <taxon>Magnoliopsida</taxon>
        <taxon>eudicotyledons</taxon>
        <taxon>Gunneridae</taxon>
        <taxon>Pentapetalae</taxon>
        <taxon>rosids</taxon>
        <taxon>malvids</taxon>
        <taxon>Brassicales</taxon>
        <taxon>Brassicaceae</taxon>
        <taxon>Brassiceae</taxon>
        <taxon>Raphanus</taxon>
    </lineage>
</organism>
<reference evidence="4" key="2">
    <citation type="submission" date="2025-08" db="UniProtKB">
        <authorList>
            <consortium name="RefSeq"/>
        </authorList>
    </citation>
    <scope>IDENTIFICATION</scope>
    <source>
        <tissue evidence="4">Leaf</tissue>
    </source>
</reference>
<dbReference type="GeneID" id="130495680"/>
<sequence length="1181" mass="133232">MTAPDLANFPLLVDTANGSQTVKEGKTLSWVGVAQLGPVLATHVLTFGSEEGKDFVEVPDGIIQNTVPLWDDLIEGKFMDTAPHVGKIHAIVNKIWPLGNRAIWIEVFEVDKTTVKFRIKDANTRARILHRGMWNIANIPMVVSKWTPEEEEEEVEITTIPMWVTLKNVPRKMFSWKGLGFIASAVGKPKRLHPDTLLCKSFEEAKVFVEANMTKELPKSHHFKSNLGLAADVQFVYPWLPSKCNLCSKWGHVGAKCSGKGKNIRILQRTEGEENLLKETERSESASKQAENSDASSSAPLPVVPVITEGEEVEKREECKDMGDDWSNVSPGKQARSNPQINEVSNIISSPSQFAILGEDHDERQNILNEEEGDSEEGEILEKQLPDDLDPHKGDDQQKQEVIDEVNTRRTSTRNAKNQAKNGGDTKTQSTSSLASAMGDFNETLDMEDHSWHGVSPTVTQGMREFGEIVQYCSLMDLGAHGPHYTWSNKRTEGLISKKIDRVMFNDHWLAAYPQSYAVFESGGCSDHLRCRIQLRSELSRPRRPFKFVNAITELEEFMPSVRRYWEATEPIFSSTSSLFRFSKKLKNLKPIIRELGKTKMGKLSVKAKASFDELCEKQNETMRNPTQQNMEAEGEAFKRWDFVSGLEEKVLKQKSKMHWLDVGDKNNTAFHRGATAREIMNSIKEIECLDGVVVRNREQIKTEAERHFREFLQFKPSNYTGAEVTELQALLSYRCSELDKESLVKEVTAEEIMKVLFAMPSEKSPGPDGYTAEFYKSAWPIIGSEFVIAVKSFFEKSFLPKGVNTTILALIPKVTGTKKMKDYRPISCCNVIYKVISKIIANRLKKLLTDFISLNQLISFCQRPATTRESSSSNGAALGLPEKFIHWISLCVTTASFSVQVNGELAGFFKSERGIRQGCALSPYLFVISMNVLSKMLDKSAVEKRMGYHPKCKNLSLTHLRFADDILVFSYGNSHSIENILEVFKKFETISGLLMSVEKSTIFCAGIGDSARNELQERFSMEVGKLPVRYLGLPLLTKRDCLKEIDSLCCAFLWSGPTLNAKRAKVAWEKVTTLKSEGGGTIWAVNSTTTMGSWVWKKLLKRRDKATYFHRMEVRDGQGTSFWYDSWSDMGRLIDLTGVRGCIDMGIPLNASVATAIVRRPRRHRCDLYAMVEEVLHKQR</sequence>
<dbReference type="PROSITE" id="PS50878">
    <property type="entry name" value="RT_POL"/>
    <property type="match status" value="1"/>
</dbReference>
<accession>A0A9W3BV04</accession>
<feature type="compositionally biased region" description="Basic and acidic residues" evidence="1">
    <location>
        <begin position="272"/>
        <end position="285"/>
    </location>
</feature>
<feature type="compositionally biased region" description="Polar residues" evidence="1">
    <location>
        <begin position="327"/>
        <end position="342"/>
    </location>
</feature>
<dbReference type="InterPro" id="IPR043502">
    <property type="entry name" value="DNA/RNA_pol_sf"/>
</dbReference>
<feature type="compositionally biased region" description="Basic and acidic residues" evidence="1">
    <location>
        <begin position="385"/>
        <end position="408"/>
    </location>
</feature>
<dbReference type="SUPFAM" id="SSF56219">
    <property type="entry name" value="DNase I-like"/>
    <property type="match status" value="1"/>
</dbReference>
<dbReference type="InterPro" id="IPR000477">
    <property type="entry name" value="RT_dom"/>
</dbReference>
<dbReference type="AlphaFoldDB" id="A0A9W3BV04"/>
<reference evidence="3" key="1">
    <citation type="journal article" date="2019" name="Database">
        <title>The radish genome database (RadishGD): an integrated information resource for radish genomics.</title>
        <authorList>
            <person name="Yu H.J."/>
            <person name="Baek S."/>
            <person name="Lee Y.J."/>
            <person name="Cho A."/>
            <person name="Mun J.H."/>
        </authorList>
    </citation>
    <scope>NUCLEOTIDE SEQUENCE [LARGE SCALE GENOMIC DNA]</scope>
    <source>
        <strain evidence="3">cv. WK10039</strain>
    </source>
</reference>
<feature type="compositionally biased region" description="Polar residues" evidence="1">
    <location>
        <begin position="286"/>
        <end position="299"/>
    </location>
</feature>
<dbReference type="CDD" id="cd01650">
    <property type="entry name" value="RT_nLTR_like"/>
    <property type="match status" value="1"/>
</dbReference>
<evidence type="ECO:0000259" key="2">
    <source>
        <dbReference type="PROSITE" id="PS50878"/>
    </source>
</evidence>
<dbReference type="KEGG" id="rsz:130495680"/>
<feature type="region of interest" description="Disordered" evidence="1">
    <location>
        <begin position="385"/>
        <end position="433"/>
    </location>
</feature>
<dbReference type="Proteomes" id="UP000504610">
    <property type="component" value="Chromosome 6"/>
</dbReference>
<protein>
    <submittedName>
        <fullName evidence="4">Uncharacterized protein LOC130495680</fullName>
    </submittedName>
</protein>
<dbReference type="Pfam" id="PF00078">
    <property type="entry name" value="RVT_1"/>
    <property type="match status" value="1"/>
</dbReference>
<keyword evidence="3" id="KW-1185">Reference proteome</keyword>
<dbReference type="OrthoDB" id="1031171at2759"/>
<dbReference type="PANTHER" id="PTHR31635:SF196">
    <property type="entry name" value="REVERSE TRANSCRIPTASE DOMAIN-CONTAINING PROTEIN-RELATED"/>
    <property type="match status" value="1"/>
</dbReference>
<feature type="compositionally biased region" description="Basic and acidic residues" evidence="1">
    <location>
        <begin position="313"/>
        <end position="323"/>
    </location>
</feature>
<feature type="region of interest" description="Disordered" evidence="1">
    <location>
        <begin position="272"/>
        <end position="342"/>
    </location>
</feature>
<dbReference type="RefSeq" id="XP_056843114.1">
    <property type="nucleotide sequence ID" value="XM_056987134.1"/>
</dbReference>
<dbReference type="InterPro" id="IPR025558">
    <property type="entry name" value="DUF4283"/>
</dbReference>
<dbReference type="SUPFAM" id="SSF56672">
    <property type="entry name" value="DNA/RNA polymerases"/>
    <property type="match status" value="1"/>
</dbReference>
<gene>
    <name evidence="4" type="primary">LOC130495680</name>
</gene>
<feature type="domain" description="Reverse transcriptase" evidence="2">
    <location>
        <begin position="793"/>
        <end position="1036"/>
    </location>
</feature>
<evidence type="ECO:0000256" key="1">
    <source>
        <dbReference type="SAM" id="MobiDB-lite"/>
    </source>
</evidence>
<evidence type="ECO:0000313" key="3">
    <source>
        <dbReference type="Proteomes" id="UP000504610"/>
    </source>
</evidence>
<evidence type="ECO:0000313" key="4">
    <source>
        <dbReference type="RefSeq" id="XP_056843114.1"/>
    </source>
</evidence>
<proteinExistence type="predicted"/>
<dbReference type="Gene3D" id="3.60.10.10">
    <property type="entry name" value="Endonuclease/exonuclease/phosphatase"/>
    <property type="match status" value="1"/>
</dbReference>
<name>A0A9W3BV04_RAPSA</name>